<evidence type="ECO:0000256" key="1">
    <source>
        <dbReference type="SAM" id="Phobius"/>
    </source>
</evidence>
<evidence type="ECO:0000313" key="3">
    <source>
        <dbReference type="Proteomes" id="UP000201968"/>
    </source>
</evidence>
<feature type="transmembrane region" description="Helical" evidence="1">
    <location>
        <begin position="6"/>
        <end position="27"/>
    </location>
</feature>
<proteinExistence type="predicted"/>
<dbReference type="EMBL" id="KX557282">
    <property type="protein sequence ID" value="AON97404.1"/>
    <property type="molecule type" value="Genomic_DNA"/>
</dbReference>
<dbReference type="OrthoDB" id="28801at10239"/>
<name>A0A1C9EHY6_9CAUD</name>
<gene>
    <name evidence="2" type="primary">41</name>
    <name evidence="2" type="ORF">SEA_NYCEIRAE_41</name>
</gene>
<accession>A0A1C9EHY6</accession>
<keyword evidence="3" id="KW-1185">Reference proteome</keyword>
<dbReference type="KEGG" id="vg:29078406"/>
<keyword evidence="1" id="KW-0472">Membrane</keyword>
<dbReference type="GeneID" id="29078406"/>
<sequence>MIEYIFSNVGACYLTVAGIFTGLVLLIDRRHSRRWQPIEVDRGEIVSAR</sequence>
<dbReference type="Proteomes" id="UP000201968">
    <property type="component" value="Segment"/>
</dbReference>
<keyword evidence="1" id="KW-0812">Transmembrane</keyword>
<dbReference type="RefSeq" id="YP_009277959.1">
    <property type="nucleotide sequence ID" value="NC_031004.1"/>
</dbReference>
<protein>
    <submittedName>
        <fullName evidence="2">Uncharacterized protein</fullName>
    </submittedName>
</protein>
<keyword evidence="1" id="KW-1133">Transmembrane helix</keyword>
<evidence type="ECO:0000313" key="2">
    <source>
        <dbReference type="EMBL" id="AON97404.1"/>
    </source>
</evidence>
<reference evidence="3" key="1">
    <citation type="submission" date="2016-07" db="EMBL/GenBank/DDBJ databases">
        <authorList>
            <person name="Florea S."/>
            <person name="Webb J.S."/>
            <person name="Jaromczyk J."/>
            <person name="Schardl C.L."/>
        </authorList>
    </citation>
    <scope>NUCLEOTIDE SEQUENCE [LARGE SCALE GENOMIC DNA]</scope>
</reference>
<organism evidence="2 3">
    <name type="scientific">Gordonia phage Nyceirae</name>
    <dbReference type="NCBI Taxonomy" id="1887651"/>
    <lineage>
        <taxon>Viruses</taxon>
        <taxon>Duplodnaviria</taxon>
        <taxon>Heunggongvirae</taxon>
        <taxon>Uroviricota</taxon>
        <taxon>Caudoviricetes</taxon>
        <taxon>Nyceiraevirus</taxon>
        <taxon>Nyceiraevirus nyceirae</taxon>
    </lineage>
</organism>